<comment type="caution">
    <text evidence="6">The sequence shown here is derived from an EMBL/GenBank/DDBJ whole genome shotgun (WGS) entry which is preliminary data.</text>
</comment>
<dbReference type="Gene3D" id="1.10.10.10">
    <property type="entry name" value="Winged helix-like DNA-binding domain superfamily/Winged helix DNA-binding domain"/>
    <property type="match status" value="1"/>
</dbReference>
<evidence type="ECO:0000259" key="5">
    <source>
        <dbReference type="PROSITE" id="PS51063"/>
    </source>
</evidence>
<dbReference type="PRINTS" id="PR00034">
    <property type="entry name" value="HTHCRP"/>
</dbReference>
<dbReference type="AlphaFoldDB" id="A0A841HZK8"/>
<feature type="domain" description="Cyclic nucleotide-binding" evidence="4">
    <location>
        <begin position="13"/>
        <end position="116"/>
    </location>
</feature>
<dbReference type="InterPro" id="IPR014710">
    <property type="entry name" value="RmlC-like_jellyroll"/>
</dbReference>
<dbReference type="InterPro" id="IPR036390">
    <property type="entry name" value="WH_DNA-bd_sf"/>
</dbReference>
<dbReference type="SUPFAM" id="SSF46785">
    <property type="entry name" value="Winged helix' DNA-binding domain"/>
    <property type="match status" value="1"/>
</dbReference>
<dbReference type="InterPro" id="IPR050397">
    <property type="entry name" value="Env_Response_Regulators"/>
</dbReference>
<gene>
    <name evidence="6" type="ORF">HNR42_001057</name>
</gene>
<dbReference type="Pfam" id="PF00027">
    <property type="entry name" value="cNMP_binding"/>
    <property type="match status" value="1"/>
</dbReference>
<dbReference type="Proteomes" id="UP000569951">
    <property type="component" value="Unassembled WGS sequence"/>
</dbReference>
<dbReference type="EMBL" id="JACHHG010000003">
    <property type="protein sequence ID" value="MBB6097640.1"/>
    <property type="molecule type" value="Genomic_DNA"/>
</dbReference>
<dbReference type="SMART" id="SM00419">
    <property type="entry name" value="HTH_CRP"/>
    <property type="match status" value="1"/>
</dbReference>
<proteinExistence type="predicted"/>
<dbReference type="PROSITE" id="PS50042">
    <property type="entry name" value="CNMP_BINDING_3"/>
    <property type="match status" value="1"/>
</dbReference>
<evidence type="ECO:0000259" key="4">
    <source>
        <dbReference type="PROSITE" id="PS50042"/>
    </source>
</evidence>
<dbReference type="SUPFAM" id="SSF51206">
    <property type="entry name" value="cAMP-binding domain-like"/>
    <property type="match status" value="1"/>
</dbReference>
<dbReference type="PROSITE" id="PS00889">
    <property type="entry name" value="CNMP_BINDING_2"/>
    <property type="match status" value="1"/>
</dbReference>
<dbReference type="InterPro" id="IPR000595">
    <property type="entry name" value="cNMP-bd_dom"/>
</dbReference>
<dbReference type="GO" id="GO:0003700">
    <property type="term" value="F:DNA-binding transcription factor activity"/>
    <property type="evidence" value="ECO:0007669"/>
    <property type="project" value="TreeGrafter"/>
</dbReference>
<dbReference type="InterPro" id="IPR012318">
    <property type="entry name" value="HTH_CRP"/>
</dbReference>
<dbReference type="GO" id="GO:0005829">
    <property type="term" value="C:cytosol"/>
    <property type="evidence" value="ECO:0007669"/>
    <property type="project" value="TreeGrafter"/>
</dbReference>
<dbReference type="Pfam" id="PF13545">
    <property type="entry name" value="HTH_Crp_2"/>
    <property type="match status" value="1"/>
</dbReference>
<protein>
    <submittedName>
        <fullName evidence="6">CRP-like cAMP-binding protein</fullName>
    </submittedName>
</protein>
<sequence>MNDILQDLAASPLFENVRPEALEAARQVAIVRNFSAGDVMLGQEADGETLYLLASGAVTVERSSITGQERVLNYLYAPALIGEIAVVLDGQRSATVRCVTDVRALMFYRDPLRSVIDRHPQVLWNLARVLGQRVRDLNDELLIVTFSSTEACVAYALYSLYRQRQHARLENAAVLEMSHQELANRSGNSRESVSRALRKFEAAGLIRSRARRLEIMNVEGLEAVMYGLDDD</sequence>
<name>A0A841HZK8_9DEIO</name>
<evidence type="ECO:0000256" key="3">
    <source>
        <dbReference type="ARBA" id="ARBA00023163"/>
    </source>
</evidence>
<dbReference type="RefSeq" id="WP_183985279.1">
    <property type="nucleotide sequence ID" value="NZ_JACHHG010000003.1"/>
</dbReference>
<organism evidence="6 7">
    <name type="scientific">Deinobacterium chartae</name>
    <dbReference type="NCBI Taxonomy" id="521158"/>
    <lineage>
        <taxon>Bacteria</taxon>
        <taxon>Thermotogati</taxon>
        <taxon>Deinococcota</taxon>
        <taxon>Deinococci</taxon>
        <taxon>Deinococcales</taxon>
        <taxon>Deinococcaceae</taxon>
        <taxon>Deinobacterium</taxon>
    </lineage>
</organism>
<dbReference type="InterPro" id="IPR018488">
    <property type="entry name" value="cNMP-bd_CS"/>
</dbReference>
<accession>A0A841HZK8</accession>
<dbReference type="InterPro" id="IPR018490">
    <property type="entry name" value="cNMP-bd_dom_sf"/>
</dbReference>
<evidence type="ECO:0000256" key="1">
    <source>
        <dbReference type="ARBA" id="ARBA00023015"/>
    </source>
</evidence>
<dbReference type="InterPro" id="IPR036388">
    <property type="entry name" value="WH-like_DNA-bd_sf"/>
</dbReference>
<keyword evidence="2" id="KW-0238">DNA-binding</keyword>
<evidence type="ECO:0000313" key="7">
    <source>
        <dbReference type="Proteomes" id="UP000569951"/>
    </source>
</evidence>
<dbReference type="SMART" id="SM00100">
    <property type="entry name" value="cNMP"/>
    <property type="match status" value="1"/>
</dbReference>
<dbReference type="CDD" id="cd00038">
    <property type="entry name" value="CAP_ED"/>
    <property type="match status" value="1"/>
</dbReference>
<dbReference type="PANTHER" id="PTHR24567">
    <property type="entry name" value="CRP FAMILY TRANSCRIPTIONAL REGULATORY PROTEIN"/>
    <property type="match status" value="1"/>
</dbReference>
<feature type="domain" description="HTH crp-type" evidence="5">
    <location>
        <begin position="147"/>
        <end position="219"/>
    </location>
</feature>
<keyword evidence="1" id="KW-0805">Transcription regulation</keyword>
<dbReference type="Gene3D" id="2.60.120.10">
    <property type="entry name" value="Jelly Rolls"/>
    <property type="match status" value="1"/>
</dbReference>
<dbReference type="PANTHER" id="PTHR24567:SF74">
    <property type="entry name" value="HTH-TYPE TRANSCRIPTIONAL REGULATOR ARCR"/>
    <property type="match status" value="1"/>
</dbReference>
<dbReference type="GO" id="GO:0003677">
    <property type="term" value="F:DNA binding"/>
    <property type="evidence" value="ECO:0007669"/>
    <property type="project" value="UniProtKB-KW"/>
</dbReference>
<keyword evidence="7" id="KW-1185">Reference proteome</keyword>
<evidence type="ECO:0000256" key="2">
    <source>
        <dbReference type="ARBA" id="ARBA00023125"/>
    </source>
</evidence>
<reference evidence="6 7" key="1">
    <citation type="submission" date="2020-08" db="EMBL/GenBank/DDBJ databases">
        <title>Genomic Encyclopedia of Type Strains, Phase IV (KMG-IV): sequencing the most valuable type-strain genomes for metagenomic binning, comparative biology and taxonomic classification.</title>
        <authorList>
            <person name="Goeker M."/>
        </authorList>
    </citation>
    <scope>NUCLEOTIDE SEQUENCE [LARGE SCALE GENOMIC DNA]</scope>
    <source>
        <strain evidence="6 7">DSM 21458</strain>
    </source>
</reference>
<evidence type="ECO:0000313" key="6">
    <source>
        <dbReference type="EMBL" id="MBB6097640.1"/>
    </source>
</evidence>
<keyword evidence="3" id="KW-0804">Transcription</keyword>
<dbReference type="PROSITE" id="PS51063">
    <property type="entry name" value="HTH_CRP_2"/>
    <property type="match status" value="1"/>
</dbReference>